<evidence type="ECO:0000313" key="1">
    <source>
        <dbReference type="EMBL" id="KAK4004637.1"/>
    </source>
</evidence>
<proteinExistence type="predicted"/>
<evidence type="ECO:0000313" key="2">
    <source>
        <dbReference type="Proteomes" id="UP001234178"/>
    </source>
</evidence>
<organism evidence="1 2">
    <name type="scientific">Daphnia magna</name>
    <dbReference type="NCBI Taxonomy" id="35525"/>
    <lineage>
        <taxon>Eukaryota</taxon>
        <taxon>Metazoa</taxon>
        <taxon>Ecdysozoa</taxon>
        <taxon>Arthropoda</taxon>
        <taxon>Crustacea</taxon>
        <taxon>Branchiopoda</taxon>
        <taxon>Diplostraca</taxon>
        <taxon>Cladocera</taxon>
        <taxon>Anomopoda</taxon>
        <taxon>Daphniidae</taxon>
        <taxon>Daphnia</taxon>
    </lineage>
</organism>
<accession>A0ABQ9YVF6</accession>
<dbReference type="Proteomes" id="UP001234178">
    <property type="component" value="Unassembled WGS sequence"/>
</dbReference>
<sequence>MCLNKIGSLLEHFEPYQDKAEILGIKKVVAFCLVSMPSEMHQSEWCSLPRRHCSQNFDALFLSRSYIDS</sequence>
<gene>
    <name evidence="1" type="ORF">OUZ56_006366</name>
</gene>
<name>A0ABQ9YVF6_9CRUS</name>
<keyword evidence="2" id="KW-1185">Reference proteome</keyword>
<comment type="caution">
    <text evidence="1">The sequence shown here is derived from an EMBL/GenBank/DDBJ whole genome shotgun (WGS) entry which is preliminary data.</text>
</comment>
<dbReference type="EMBL" id="JAOYFB010000001">
    <property type="protein sequence ID" value="KAK4004637.1"/>
    <property type="molecule type" value="Genomic_DNA"/>
</dbReference>
<protein>
    <submittedName>
        <fullName evidence="1">Uncharacterized protein</fullName>
    </submittedName>
</protein>
<reference evidence="1 2" key="1">
    <citation type="journal article" date="2023" name="Nucleic Acids Res.">
        <title>The hologenome of Daphnia magna reveals possible DNA methylation and microbiome-mediated evolution of the host genome.</title>
        <authorList>
            <person name="Chaturvedi A."/>
            <person name="Li X."/>
            <person name="Dhandapani V."/>
            <person name="Marshall H."/>
            <person name="Kissane S."/>
            <person name="Cuenca-Cambronero M."/>
            <person name="Asole G."/>
            <person name="Calvet F."/>
            <person name="Ruiz-Romero M."/>
            <person name="Marangio P."/>
            <person name="Guigo R."/>
            <person name="Rago D."/>
            <person name="Mirbahai L."/>
            <person name="Eastwood N."/>
            <person name="Colbourne J.K."/>
            <person name="Zhou J."/>
            <person name="Mallon E."/>
            <person name="Orsini L."/>
        </authorList>
    </citation>
    <scope>NUCLEOTIDE SEQUENCE [LARGE SCALE GENOMIC DNA]</scope>
    <source>
        <strain evidence="1">LRV0_1</strain>
    </source>
</reference>